<comment type="caution">
    <text evidence="1">The sequence shown here is derived from an EMBL/GenBank/DDBJ whole genome shotgun (WGS) entry which is preliminary data.</text>
</comment>
<gene>
    <name evidence="1" type="ORF">FB559_3762</name>
</gene>
<keyword evidence="2" id="KW-1185">Reference proteome</keyword>
<proteinExistence type="predicted"/>
<evidence type="ECO:0000313" key="2">
    <source>
        <dbReference type="Proteomes" id="UP000316096"/>
    </source>
</evidence>
<accession>A0A543CM07</accession>
<dbReference type="Proteomes" id="UP000316096">
    <property type="component" value="Unassembled WGS sequence"/>
</dbReference>
<dbReference type="OrthoDB" id="3479165at2"/>
<evidence type="ECO:0008006" key="3">
    <source>
        <dbReference type="Google" id="ProtNLM"/>
    </source>
</evidence>
<evidence type="ECO:0000313" key="1">
    <source>
        <dbReference type="EMBL" id="TQL98143.1"/>
    </source>
</evidence>
<dbReference type="RefSeq" id="WP_141956783.1">
    <property type="nucleotide sequence ID" value="NZ_VFOZ01000001.1"/>
</dbReference>
<reference evidence="1 2" key="1">
    <citation type="submission" date="2019-06" db="EMBL/GenBank/DDBJ databases">
        <title>Sequencing the genomes of 1000 actinobacteria strains.</title>
        <authorList>
            <person name="Klenk H.-P."/>
        </authorList>
    </citation>
    <scope>NUCLEOTIDE SEQUENCE [LARGE SCALE GENOMIC DNA]</scope>
    <source>
        <strain evidence="1 2">DSM 102200</strain>
    </source>
</reference>
<dbReference type="EMBL" id="VFOZ01000001">
    <property type="protein sequence ID" value="TQL98143.1"/>
    <property type="molecule type" value="Genomic_DNA"/>
</dbReference>
<name>A0A543CM07_9ACTN</name>
<dbReference type="AlphaFoldDB" id="A0A543CM07"/>
<sequence length="239" mass="24333">MSGHRHAARPARRHGSLAAAGSVAVLVAVVIGGATWASGVGRGGHHTLHARGAEAVSSPMNSLHGAERDAVPGACDTLSASLAKQLAPGADRSETVATESDQHSECAWSLFAADRSRQLNVELRAIGADGGTSATDTAVLTFNDEWHTDRAGKDLADGAKVHDSRGVTGVGEQAYVVYTVDGAIGAAVANARLANVLVTVHYSGGDHLETHGKPMSSGPAGDGALQAARDIISKLESHS</sequence>
<organism evidence="1 2">
    <name type="scientific">Actinoallomurus bryophytorum</name>
    <dbReference type="NCBI Taxonomy" id="1490222"/>
    <lineage>
        <taxon>Bacteria</taxon>
        <taxon>Bacillati</taxon>
        <taxon>Actinomycetota</taxon>
        <taxon>Actinomycetes</taxon>
        <taxon>Streptosporangiales</taxon>
        <taxon>Thermomonosporaceae</taxon>
        <taxon>Actinoallomurus</taxon>
    </lineage>
</organism>
<protein>
    <recommendedName>
        <fullName evidence="3">DUF3558 family protein</fullName>
    </recommendedName>
</protein>